<keyword evidence="2" id="KW-1185">Reference proteome</keyword>
<dbReference type="EMBL" id="PZQS01000002">
    <property type="protein sequence ID" value="PVD36213.1"/>
    <property type="molecule type" value="Genomic_DNA"/>
</dbReference>
<accession>A0A2T7PS07</accession>
<proteinExistence type="predicted"/>
<dbReference type="Proteomes" id="UP000245119">
    <property type="component" value="Linkage Group LG2"/>
</dbReference>
<gene>
    <name evidence="1" type="ORF">C0Q70_03189</name>
</gene>
<reference evidence="1 2" key="1">
    <citation type="submission" date="2018-04" db="EMBL/GenBank/DDBJ databases">
        <title>The genome of golden apple snail Pomacea canaliculata provides insight into stress tolerance and invasive adaptation.</title>
        <authorList>
            <person name="Liu C."/>
            <person name="Liu B."/>
            <person name="Ren Y."/>
            <person name="Zhang Y."/>
            <person name="Wang H."/>
            <person name="Li S."/>
            <person name="Jiang F."/>
            <person name="Yin L."/>
            <person name="Zhang G."/>
            <person name="Qian W."/>
            <person name="Fan W."/>
        </authorList>
    </citation>
    <scope>NUCLEOTIDE SEQUENCE [LARGE SCALE GENOMIC DNA]</scope>
    <source>
        <strain evidence="1">SZHN2017</strain>
        <tissue evidence="1">Muscle</tissue>
    </source>
</reference>
<protein>
    <submittedName>
        <fullName evidence="1">Uncharacterized protein</fullName>
    </submittedName>
</protein>
<dbReference type="AlphaFoldDB" id="A0A2T7PS07"/>
<organism evidence="1 2">
    <name type="scientific">Pomacea canaliculata</name>
    <name type="common">Golden apple snail</name>
    <dbReference type="NCBI Taxonomy" id="400727"/>
    <lineage>
        <taxon>Eukaryota</taxon>
        <taxon>Metazoa</taxon>
        <taxon>Spiralia</taxon>
        <taxon>Lophotrochozoa</taxon>
        <taxon>Mollusca</taxon>
        <taxon>Gastropoda</taxon>
        <taxon>Caenogastropoda</taxon>
        <taxon>Architaenioglossa</taxon>
        <taxon>Ampullarioidea</taxon>
        <taxon>Ampullariidae</taxon>
        <taxon>Pomacea</taxon>
    </lineage>
</organism>
<evidence type="ECO:0000313" key="2">
    <source>
        <dbReference type="Proteomes" id="UP000245119"/>
    </source>
</evidence>
<comment type="caution">
    <text evidence="1">The sequence shown here is derived from an EMBL/GenBank/DDBJ whole genome shotgun (WGS) entry which is preliminary data.</text>
</comment>
<sequence length="70" mass="7701">MSAACRVLQVIDNEDKNNDSETLGKNSHRKRDRCSNARLLPPAPVPACFSPTISYVDGIQVRRSTASQDV</sequence>
<evidence type="ECO:0000313" key="1">
    <source>
        <dbReference type="EMBL" id="PVD36213.1"/>
    </source>
</evidence>
<name>A0A2T7PS07_POMCA</name>